<feature type="domain" description="AMP-dependent synthetase/ligase" evidence="5">
    <location>
        <begin position="22"/>
        <end position="368"/>
    </location>
</feature>
<dbReference type="InterPro" id="IPR042099">
    <property type="entry name" value="ANL_N_sf"/>
</dbReference>
<dbReference type="GO" id="GO:0005886">
    <property type="term" value="C:plasma membrane"/>
    <property type="evidence" value="ECO:0007669"/>
    <property type="project" value="TreeGrafter"/>
</dbReference>
<evidence type="ECO:0000256" key="1">
    <source>
        <dbReference type="ARBA" id="ARBA00006432"/>
    </source>
</evidence>
<evidence type="ECO:0000313" key="8">
    <source>
        <dbReference type="Proteomes" id="UP000322244"/>
    </source>
</evidence>
<dbReference type="PANTHER" id="PTHR43107:SF15">
    <property type="entry name" value="FATTY ACID TRANSPORT PROTEIN 3, ISOFORM A"/>
    <property type="match status" value="1"/>
</dbReference>
<sequence length="532" mass="57385">MSVTVADLLLRLRDDTEHGILFEDQRFSWSEHVQASADRAAWLRSMFDSERPPHFGVLMDNTAEFSFLLGAAALSGSVLVGVNSTRRGAALAHDIALADTQFVITESRHLPLLDGLDLGGRRVIDIDSDEWTSVLRPFESSPVEADPVDSDDLLMLIFTSGTSGDPKAVRCTHSKVVIPGDVLATRMGVSADDTVYVSMPMFHSNSIMACWGVGLTAGSNVVIRRKFSASNFLPDVRRHGVTYASYVGKPLAYVLATPEQSDDADNSLRLMYGNEASSSVVAEFSKRFGVLVLDAFGSSEVGVSISPDFTAPAGAMGLLPEGVDILEFGGDERCPVAEFDADGRLLNADEAIGELVNLEGAGGFAGYYNNPEADAERMRGGKFRTGDLAYRDSAGYVYFAGRSSGWLRVDGENLAAGPIERILLRHPNILRAAVYGIPDPTAGDQVMAALVPRGELDIASLAQFLGEQSDLGPKQWPSYIRVSNDLPQTATFKVLTRTLQAEALSTTDLLYRRTSTGYQPHPHPGESHFGSV</sequence>
<dbReference type="GO" id="GO:0005524">
    <property type="term" value="F:ATP binding"/>
    <property type="evidence" value="ECO:0007669"/>
    <property type="project" value="UniProtKB-KW"/>
</dbReference>
<evidence type="ECO:0000259" key="5">
    <source>
        <dbReference type="Pfam" id="PF00501"/>
    </source>
</evidence>
<dbReference type="InterPro" id="IPR020845">
    <property type="entry name" value="AMP-binding_CS"/>
</dbReference>
<keyword evidence="2" id="KW-0436">Ligase</keyword>
<dbReference type="PROSITE" id="PS00455">
    <property type="entry name" value="AMP_BINDING"/>
    <property type="match status" value="1"/>
</dbReference>
<dbReference type="Gene3D" id="3.30.300.30">
    <property type="match status" value="1"/>
</dbReference>
<evidence type="ECO:0000256" key="2">
    <source>
        <dbReference type="ARBA" id="ARBA00022598"/>
    </source>
</evidence>
<dbReference type="GO" id="GO:0005324">
    <property type="term" value="F:long-chain fatty acid transmembrane transporter activity"/>
    <property type="evidence" value="ECO:0007669"/>
    <property type="project" value="TreeGrafter"/>
</dbReference>
<dbReference type="SUPFAM" id="SSF56801">
    <property type="entry name" value="Acetyl-CoA synthetase-like"/>
    <property type="match status" value="1"/>
</dbReference>
<dbReference type="RefSeq" id="WP_149431311.1">
    <property type="nucleotide sequence ID" value="NZ_VLNY01000007.1"/>
</dbReference>
<dbReference type="PANTHER" id="PTHR43107">
    <property type="entry name" value="LONG-CHAIN FATTY ACID TRANSPORT PROTEIN"/>
    <property type="match status" value="1"/>
</dbReference>
<dbReference type="Pfam" id="PF13193">
    <property type="entry name" value="AMP-binding_C"/>
    <property type="match status" value="1"/>
</dbReference>
<keyword evidence="3" id="KW-0547">Nucleotide-binding</keyword>
<reference evidence="7 8" key="1">
    <citation type="submission" date="2019-07" db="EMBL/GenBank/DDBJ databases">
        <title>Rhodococcus cavernicolus sp. nov., isolated from a cave.</title>
        <authorList>
            <person name="Lee S.D."/>
        </authorList>
    </citation>
    <scope>NUCLEOTIDE SEQUENCE [LARGE SCALE GENOMIC DNA]</scope>
    <source>
        <strain evidence="7 8">C1-24</strain>
    </source>
</reference>
<dbReference type="InterPro" id="IPR025110">
    <property type="entry name" value="AMP-bd_C"/>
</dbReference>
<protein>
    <submittedName>
        <fullName evidence="7">AMP-binding protein</fullName>
    </submittedName>
</protein>
<dbReference type="EMBL" id="VLNY01000007">
    <property type="protein sequence ID" value="KAA0021947.1"/>
    <property type="molecule type" value="Genomic_DNA"/>
</dbReference>
<accession>A0A5A7SAR7</accession>
<dbReference type="Gene3D" id="3.40.50.12780">
    <property type="entry name" value="N-terminal domain of ligase-like"/>
    <property type="match status" value="1"/>
</dbReference>
<evidence type="ECO:0000259" key="6">
    <source>
        <dbReference type="Pfam" id="PF13193"/>
    </source>
</evidence>
<name>A0A5A7SAR7_9NOCA</name>
<dbReference type="GO" id="GO:0044539">
    <property type="term" value="P:long-chain fatty acid import into cell"/>
    <property type="evidence" value="ECO:0007669"/>
    <property type="project" value="TreeGrafter"/>
</dbReference>
<proteinExistence type="inferred from homology"/>
<dbReference type="Pfam" id="PF00501">
    <property type="entry name" value="AMP-binding"/>
    <property type="match status" value="1"/>
</dbReference>
<evidence type="ECO:0000256" key="3">
    <source>
        <dbReference type="ARBA" id="ARBA00022741"/>
    </source>
</evidence>
<dbReference type="InterPro" id="IPR045851">
    <property type="entry name" value="AMP-bd_C_sf"/>
</dbReference>
<comment type="caution">
    <text evidence="7">The sequence shown here is derived from an EMBL/GenBank/DDBJ whole genome shotgun (WGS) entry which is preliminary data.</text>
</comment>
<gene>
    <name evidence="7" type="ORF">FOY51_16295</name>
</gene>
<comment type="similarity">
    <text evidence="1">Belongs to the ATP-dependent AMP-binding enzyme family.</text>
</comment>
<dbReference type="OrthoDB" id="9803968at2"/>
<organism evidence="7 8">
    <name type="scientific">Antrihabitans cavernicola</name>
    <dbReference type="NCBI Taxonomy" id="2495913"/>
    <lineage>
        <taxon>Bacteria</taxon>
        <taxon>Bacillati</taxon>
        <taxon>Actinomycetota</taxon>
        <taxon>Actinomycetes</taxon>
        <taxon>Mycobacteriales</taxon>
        <taxon>Nocardiaceae</taxon>
        <taxon>Antrihabitans</taxon>
    </lineage>
</organism>
<dbReference type="AlphaFoldDB" id="A0A5A7SAR7"/>
<keyword evidence="4" id="KW-0067">ATP-binding</keyword>
<evidence type="ECO:0000256" key="4">
    <source>
        <dbReference type="ARBA" id="ARBA00022840"/>
    </source>
</evidence>
<dbReference type="InterPro" id="IPR000873">
    <property type="entry name" value="AMP-dep_synth/lig_dom"/>
</dbReference>
<feature type="domain" description="AMP-binding enzyme C-terminal" evidence="6">
    <location>
        <begin position="419"/>
        <end position="493"/>
    </location>
</feature>
<evidence type="ECO:0000313" key="7">
    <source>
        <dbReference type="EMBL" id="KAA0021947.1"/>
    </source>
</evidence>
<keyword evidence="8" id="KW-1185">Reference proteome</keyword>
<dbReference type="Proteomes" id="UP000322244">
    <property type="component" value="Unassembled WGS sequence"/>
</dbReference>
<dbReference type="GO" id="GO:0004467">
    <property type="term" value="F:long-chain fatty acid-CoA ligase activity"/>
    <property type="evidence" value="ECO:0007669"/>
    <property type="project" value="TreeGrafter"/>
</dbReference>